<keyword evidence="4" id="KW-1185">Reference proteome</keyword>
<evidence type="ECO:0000256" key="2">
    <source>
        <dbReference type="SAM" id="Phobius"/>
    </source>
</evidence>
<proteinExistence type="predicted"/>
<name>A0AA41XF83_9MICO</name>
<protein>
    <submittedName>
        <fullName evidence="3">Uncharacterized protein</fullName>
    </submittedName>
</protein>
<comment type="caution">
    <text evidence="3">The sequence shown here is derived from an EMBL/GenBank/DDBJ whole genome shotgun (WGS) entry which is preliminary data.</text>
</comment>
<keyword evidence="2" id="KW-1133">Transmembrane helix</keyword>
<evidence type="ECO:0000313" key="3">
    <source>
        <dbReference type="EMBL" id="MCS5724615.1"/>
    </source>
</evidence>
<sequence>MSIDPQRRDAIRELLLKNAQQPAAQPRRRRGGIVASTLLVAAVTVGVVAVVASALPLSDTMLAASDPPVPTMESSPLASGVQIDCASGRDPGGPWERGILAVRAGEVVDRDQVPFSSTPTEPVVDREPLVAHAERPPVGAVLCFEIWDVDEGFVRFAQQEYRGDLAALVSALTGPNTQPRAGDCTSVWRSQPNLWIVLSDGSTVAPRWPTDGCGDLVGDPAEGLLDPANVPDPTP</sequence>
<dbReference type="EMBL" id="JANLCK010000001">
    <property type="protein sequence ID" value="MCS5724615.1"/>
    <property type="molecule type" value="Genomic_DNA"/>
</dbReference>
<gene>
    <name evidence="3" type="ORF">N1028_01765</name>
</gene>
<keyword evidence="2" id="KW-0812">Transmembrane</keyword>
<organism evidence="3 4">
    <name type="scientific">Herbiconiux oxytropis</name>
    <dbReference type="NCBI Taxonomy" id="2970915"/>
    <lineage>
        <taxon>Bacteria</taxon>
        <taxon>Bacillati</taxon>
        <taxon>Actinomycetota</taxon>
        <taxon>Actinomycetes</taxon>
        <taxon>Micrococcales</taxon>
        <taxon>Microbacteriaceae</taxon>
        <taxon>Herbiconiux</taxon>
    </lineage>
</organism>
<feature type="transmembrane region" description="Helical" evidence="2">
    <location>
        <begin position="33"/>
        <end position="55"/>
    </location>
</feature>
<evidence type="ECO:0000256" key="1">
    <source>
        <dbReference type="SAM" id="MobiDB-lite"/>
    </source>
</evidence>
<keyword evidence="2" id="KW-0472">Membrane</keyword>
<feature type="region of interest" description="Disordered" evidence="1">
    <location>
        <begin position="216"/>
        <end position="235"/>
    </location>
</feature>
<reference evidence="3" key="1">
    <citation type="submission" date="2022-08" db="EMBL/GenBank/DDBJ databases">
        <authorList>
            <person name="Deng Y."/>
            <person name="Han X.-F."/>
            <person name="Zhang Y.-Q."/>
        </authorList>
    </citation>
    <scope>NUCLEOTIDE SEQUENCE</scope>
    <source>
        <strain evidence="3">CPCC 203407</strain>
    </source>
</reference>
<dbReference type="AlphaFoldDB" id="A0AA41XF83"/>
<dbReference type="Proteomes" id="UP001165587">
    <property type="component" value="Unassembled WGS sequence"/>
</dbReference>
<accession>A0AA41XF83</accession>
<dbReference type="RefSeq" id="WP_259525041.1">
    <property type="nucleotide sequence ID" value="NZ_JANLCK010000001.1"/>
</dbReference>
<evidence type="ECO:0000313" key="4">
    <source>
        <dbReference type="Proteomes" id="UP001165587"/>
    </source>
</evidence>